<sequence length="81" mass="9266">MKKRGHGTRGEGLRSPKTMTPLRFPTLCICLPWTVKKHGTETEQRILTGMDKSDTLRQSRSKSIENSFLVEKSKHGDLIKR</sequence>
<protein>
    <submittedName>
        <fullName evidence="2">Uncharacterized protein</fullName>
    </submittedName>
</protein>
<dbReference type="Proteomes" id="UP001054945">
    <property type="component" value="Unassembled WGS sequence"/>
</dbReference>
<organism evidence="2 3">
    <name type="scientific">Caerostris extrusa</name>
    <name type="common">Bark spider</name>
    <name type="synonym">Caerostris bankana</name>
    <dbReference type="NCBI Taxonomy" id="172846"/>
    <lineage>
        <taxon>Eukaryota</taxon>
        <taxon>Metazoa</taxon>
        <taxon>Ecdysozoa</taxon>
        <taxon>Arthropoda</taxon>
        <taxon>Chelicerata</taxon>
        <taxon>Arachnida</taxon>
        <taxon>Araneae</taxon>
        <taxon>Araneomorphae</taxon>
        <taxon>Entelegynae</taxon>
        <taxon>Araneoidea</taxon>
        <taxon>Araneidae</taxon>
        <taxon>Caerostris</taxon>
    </lineage>
</organism>
<reference evidence="2 3" key="1">
    <citation type="submission" date="2021-06" db="EMBL/GenBank/DDBJ databases">
        <title>Caerostris extrusa draft genome.</title>
        <authorList>
            <person name="Kono N."/>
            <person name="Arakawa K."/>
        </authorList>
    </citation>
    <scope>NUCLEOTIDE SEQUENCE [LARGE SCALE GENOMIC DNA]</scope>
</reference>
<dbReference type="AlphaFoldDB" id="A0AAV4UNA4"/>
<evidence type="ECO:0000256" key="1">
    <source>
        <dbReference type="SAM" id="MobiDB-lite"/>
    </source>
</evidence>
<evidence type="ECO:0000313" key="3">
    <source>
        <dbReference type="Proteomes" id="UP001054945"/>
    </source>
</evidence>
<name>A0AAV4UNA4_CAEEX</name>
<keyword evidence="3" id="KW-1185">Reference proteome</keyword>
<proteinExistence type="predicted"/>
<accession>A0AAV4UNA4</accession>
<comment type="caution">
    <text evidence="2">The sequence shown here is derived from an EMBL/GenBank/DDBJ whole genome shotgun (WGS) entry which is preliminary data.</text>
</comment>
<gene>
    <name evidence="2" type="ORF">CEXT_50711</name>
</gene>
<feature type="compositionally biased region" description="Basic and acidic residues" evidence="1">
    <location>
        <begin position="71"/>
        <end position="81"/>
    </location>
</feature>
<evidence type="ECO:0000313" key="2">
    <source>
        <dbReference type="EMBL" id="GIY59316.1"/>
    </source>
</evidence>
<dbReference type="EMBL" id="BPLR01013195">
    <property type="protein sequence ID" value="GIY59316.1"/>
    <property type="molecule type" value="Genomic_DNA"/>
</dbReference>
<feature type="region of interest" description="Disordered" evidence="1">
    <location>
        <begin position="49"/>
        <end position="81"/>
    </location>
</feature>